<dbReference type="Proteomes" id="UP001220964">
    <property type="component" value="Unassembled WGS sequence"/>
</dbReference>
<evidence type="ECO:0008006" key="4">
    <source>
        <dbReference type="Google" id="ProtNLM"/>
    </source>
</evidence>
<evidence type="ECO:0000256" key="1">
    <source>
        <dbReference type="SAM" id="SignalP"/>
    </source>
</evidence>
<dbReference type="AlphaFoldDB" id="A0AAE3NT85"/>
<feature type="chain" id="PRO_5042185091" description="Ig-like domain-containing protein" evidence="1">
    <location>
        <begin position="26"/>
        <end position="236"/>
    </location>
</feature>
<accession>A0AAE3NT85</accession>
<comment type="caution">
    <text evidence="2">The sequence shown here is derived from an EMBL/GenBank/DDBJ whole genome shotgun (WGS) entry which is preliminary data.</text>
</comment>
<organism evidence="2 3">
    <name type="scientific">Psychromarinibacter sediminicola</name>
    <dbReference type="NCBI Taxonomy" id="3033385"/>
    <lineage>
        <taxon>Bacteria</taxon>
        <taxon>Pseudomonadati</taxon>
        <taxon>Pseudomonadota</taxon>
        <taxon>Alphaproteobacteria</taxon>
        <taxon>Rhodobacterales</taxon>
        <taxon>Paracoccaceae</taxon>
        <taxon>Psychromarinibacter</taxon>
    </lineage>
</organism>
<protein>
    <recommendedName>
        <fullName evidence="4">Ig-like domain-containing protein</fullName>
    </recommendedName>
</protein>
<dbReference type="EMBL" id="JARGYC010000075">
    <property type="protein sequence ID" value="MDF0603118.1"/>
    <property type="molecule type" value="Genomic_DNA"/>
</dbReference>
<gene>
    <name evidence="2" type="ORF">P1J78_20420</name>
</gene>
<proteinExistence type="predicted"/>
<keyword evidence="3" id="KW-1185">Reference proteome</keyword>
<name>A0AAE3NT85_9RHOB</name>
<evidence type="ECO:0000313" key="3">
    <source>
        <dbReference type="Proteomes" id="UP001220964"/>
    </source>
</evidence>
<evidence type="ECO:0000313" key="2">
    <source>
        <dbReference type="EMBL" id="MDF0603118.1"/>
    </source>
</evidence>
<keyword evidence="1" id="KW-0732">Signal</keyword>
<sequence>MFSRLTAPALAAALALTGPAGPAAAGSGLSLYDLAPFGPMPGIAPDLHFHPAPMPFLGLGDAGPSRMPVPGRDDDALDLLPFGFHQLYRDHMKRNRDWAGIGRDLPNRTSPPYVAPHPRPDVPLIPLPEIGPDAPQADDPETGALPDMLEMFRDGTGKLVFECIVDGTPQELPNDIRISNPYLFPTDAGVTLDWSAPLGNDGTVELPALAPGESAYLLDILPRGMAPGTVCTAVQR</sequence>
<reference evidence="2" key="1">
    <citation type="submission" date="2023-03" db="EMBL/GenBank/DDBJ databases">
        <title>Multiphase analysis and comparison of six strains from genera Psychromarinibacter, Lutimaribacter, and Maritimibacter, including a novel species: Psychromarinibacter sediminicola sp. nov.</title>
        <authorList>
            <person name="Wang Y.-H."/>
            <person name="Ye M.-Q."/>
            <person name="Du Z.-J."/>
        </authorList>
    </citation>
    <scope>NUCLEOTIDE SEQUENCE</scope>
    <source>
        <strain evidence="2">C21-152</strain>
    </source>
</reference>
<feature type="signal peptide" evidence="1">
    <location>
        <begin position="1"/>
        <end position="25"/>
    </location>
</feature>